<evidence type="ECO:0000313" key="3">
    <source>
        <dbReference type="EMBL" id="KRN11034.1"/>
    </source>
</evidence>
<evidence type="ECO:0000256" key="1">
    <source>
        <dbReference type="PIRSR" id="PIRSR613078-2"/>
    </source>
</evidence>
<dbReference type="SMART" id="SM00855">
    <property type="entry name" value="PGAM"/>
    <property type="match status" value="1"/>
</dbReference>
<evidence type="ECO:0000313" key="2">
    <source>
        <dbReference type="EMBL" id="CCI87414.1"/>
    </source>
</evidence>
<dbReference type="Proteomes" id="UP000051521">
    <property type="component" value="Unassembled WGS sequence"/>
</dbReference>
<name>I7KPM2_9LACO</name>
<dbReference type="CDD" id="cd07067">
    <property type="entry name" value="HP_PGM_like"/>
    <property type="match status" value="1"/>
</dbReference>
<dbReference type="EMBL" id="AYZO01000025">
    <property type="protein sequence ID" value="KRN11034.1"/>
    <property type="molecule type" value="Genomic_DNA"/>
</dbReference>
<reference evidence="3 5" key="2">
    <citation type="journal article" date="2015" name="Genome Announc.">
        <title>Expanding the biotechnology potential of lactobacilli through comparative genomics of 213 strains and associated genera.</title>
        <authorList>
            <person name="Sun Z."/>
            <person name="Harris H.M."/>
            <person name="McCann A."/>
            <person name="Guo C."/>
            <person name="Argimon S."/>
            <person name="Zhang W."/>
            <person name="Yang X."/>
            <person name="Jeffery I.B."/>
            <person name="Cooney J.C."/>
            <person name="Kagawa T.F."/>
            <person name="Liu W."/>
            <person name="Song Y."/>
            <person name="Salvetti E."/>
            <person name="Wrobel A."/>
            <person name="Rasinkangas P."/>
            <person name="Parkhill J."/>
            <person name="Rea M.C."/>
            <person name="O'Sullivan O."/>
            <person name="Ritari J."/>
            <person name="Douillard F.P."/>
            <person name="Paul Ross R."/>
            <person name="Yang R."/>
            <person name="Briner A.E."/>
            <person name="Felis G.E."/>
            <person name="de Vos W.M."/>
            <person name="Barrangou R."/>
            <person name="Klaenhammer T.R."/>
            <person name="Caufield P.W."/>
            <person name="Cui Y."/>
            <person name="Zhang H."/>
            <person name="O'Toole P.W."/>
        </authorList>
    </citation>
    <scope>NUCLEOTIDE SEQUENCE [LARGE SCALE GENOMIC DNA]</scope>
    <source>
        <strain evidence="3 5">DSM 23908</strain>
    </source>
</reference>
<dbReference type="GO" id="GO:0005737">
    <property type="term" value="C:cytoplasm"/>
    <property type="evidence" value="ECO:0007669"/>
    <property type="project" value="TreeGrafter"/>
</dbReference>
<dbReference type="GO" id="GO:0016791">
    <property type="term" value="F:phosphatase activity"/>
    <property type="evidence" value="ECO:0007669"/>
    <property type="project" value="TreeGrafter"/>
</dbReference>
<dbReference type="STRING" id="1423751.FC38_GL000885"/>
<organism evidence="2 4">
    <name type="scientific">Lactobacillus gigeriorum DSM 23908 = CRBIP 24.85</name>
    <dbReference type="NCBI Taxonomy" id="1423751"/>
    <lineage>
        <taxon>Bacteria</taxon>
        <taxon>Bacillati</taxon>
        <taxon>Bacillota</taxon>
        <taxon>Bacilli</taxon>
        <taxon>Lactobacillales</taxon>
        <taxon>Lactobacillaceae</taxon>
        <taxon>Lactobacillus</taxon>
    </lineage>
</organism>
<comment type="caution">
    <text evidence="2">The sequence shown here is derived from an EMBL/GenBank/DDBJ whole genome shotgun (WGS) entry which is preliminary data.</text>
</comment>
<dbReference type="Gene3D" id="3.40.50.1240">
    <property type="entry name" value="Phosphoglycerate mutase-like"/>
    <property type="match status" value="1"/>
</dbReference>
<dbReference type="PANTHER" id="PTHR48100">
    <property type="entry name" value="BROAD-SPECIFICITY PHOSPHATASE YOR283W-RELATED"/>
    <property type="match status" value="1"/>
</dbReference>
<dbReference type="EMBL" id="CAKC01000065">
    <property type="protein sequence ID" value="CCI87414.1"/>
    <property type="molecule type" value="Genomic_DNA"/>
</dbReference>
<dbReference type="OrthoDB" id="9782128at2"/>
<dbReference type="PATRIC" id="fig|1423751.3.peg.916"/>
<sequence length="192" mass="21957">MVATIYLVNHGQTLFDQEGRIQGVTDSPLTKIGIKQAKKLREYFIENGINFDRAYCSTQERSSSTLELITNNELDYLRISELKARDYGLLEGHHKLSLPLRKLVFSPKVESDRDVEDRMERGMNLVLRDVQPNETILVVGHSDSMTQYLKMLAIDDKFHGFHHGSFVKLTVEGQVLEYVDSDWPGKNLTVLS</sequence>
<dbReference type="InterPro" id="IPR029033">
    <property type="entry name" value="His_PPase_superfam"/>
</dbReference>
<feature type="binding site" evidence="1">
    <location>
        <position position="95"/>
    </location>
    <ligand>
        <name>substrate</name>
    </ligand>
</feature>
<dbReference type="InterPro" id="IPR013078">
    <property type="entry name" value="His_Pase_superF_clade-1"/>
</dbReference>
<dbReference type="PANTHER" id="PTHR48100:SF5">
    <property type="entry name" value="HISTIDINE PHOSPHATASE FAMILY PROTEIN"/>
    <property type="match status" value="1"/>
</dbReference>
<accession>I7KPM2</accession>
<gene>
    <name evidence="2" type="ORF">BN52_04680</name>
    <name evidence="3" type="ORF">FC38_GL000885</name>
</gene>
<feature type="binding site" evidence="1">
    <location>
        <position position="61"/>
    </location>
    <ligand>
        <name>substrate</name>
    </ligand>
</feature>
<dbReference type="SUPFAM" id="SSF53254">
    <property type="entry name" value="Phosphoglycerate mutase-like"/>
    <property type="match status" value="1"/>
</dbReference>
<dbReference type="InterPro" id="IPR050275">
    <property type="entry name" value="PGM_Phosphatase"/>
</dbReference>
<dbReference type="RefSeq" id="WP_008473632.1">
    <property type="nucleotide sequence ID" value="NZ_AYZO01000025.1"/>
</dbReference>
<evidence type="ECO:0000313" key="4">
    <source>
        <dbReference type="Proteomes" id="UP000009326"/>
    </source>
</evidence>
<dbReference type="Proteomes" id="UP000009326">
    <property type="component" value="Unassembled WGS sequence"/>
</dbReference>
<reference evidence="2 4" key="1">
    <citation type="submission" date="2012-06" db="EMBL/GenBank/DDBJ databases">
        <title>Draft genome sequence of Lactobacillus gigeriorum CRBIP 24.85T, isolated from chicken crop.</title>
        <authorList>
            <person name="Cousin S."/>
            <person name="Ma L."/>
            <person name="Creno S."/>
            <person name="Clermont D."/>
            <person name="Loux V."/>
            <person name="Bizet C."/>
            <person name="Bouchier C."/>
        </authorList>
    </citation>
    <scope>NUCLEOTIDE SEQUENCE [LARGE SCALE GENOMIC DNA]</scope>
    <source>
        <strain evidence="4">CRBIP 24.85T</strain>
        <strain evidence="2">Type strain: CRBIP 24.85</strain>
    </source>
</reference>
<proteinExistence type="predicted"/>
<dbReference type="AlphaFoldDB" id="I7KPM2"/>
<protein>
    <submittedName>
        <fullName evidence="2">Phosphoglycerate mutase</fullName>
    </submittedName>
</protein>
<evidence type="ECO:0000313" key="5">
    <source>
        <dbReference type="Proteomes" id="UP000051521"/>
    </source>
</evidence>
<keyword evidence="5" id="KW-1185">Reference proteome</keyword>
<dbReference type="Pfam" id="PF00300">
    <property type="entry name" value="His_Phos_1"/>
    <property type="match status" value="1"/>
</dbReference>